<organism evidence="2">
    <name type="scientific">Aphanomyces astaci</name>
    <name type="common">Crayfish plague agent</name>
    <dbReference type="NCBI Taxonomy" id="112090"/>
    <lineage>
        <taxon>Eukaryota</taxon>
        <taxon>Sar</taxon>
        <taxon>Stramenopiles</taxon>
        <taxon>Oomycota</taxon>
        <taxon>Saprolegniomycetes</taxon>
        <taxon>Saprolegniales</taxon>
        <taxon>Verrucalvaceae</taxon>
        <taxon>Aphanomyces</taxon>
    </lineage>
</organism>
<evidence type="ECO:0000259" key="1">
    <source>
        <dbReference type="Pfam" id="PF20680"/>
    </source>
</evidence>
<dbReference type="PANTHER" id="PTHR37391:SF2">
    <property type="entry name" value="E3 UBIQUITIN-PROTEIN LIGASE"/>
    <property type="match status" value="1"/>
</dbReference>
<reference evidence="2" key="1">
    <citation type="submission" date="2013-12" db="EMBL/GenBank/DDBJ databases">
        <title>The Genome Sequence of Aphanomyces astaci APO3.</title>
        <authorList>
            <consortium name="The Broad Institute Genomics Platform"/>
            <person name="Russ C."/>
            <person name="Tyler B."/>
            <person name="van West P."/>
            <person name="Dieguez-Uribeondo J."/>
            <person name="Young S.K."/>
            <person name="Zeng Q."/>
            <person name="Gargeya S."/>
            <person name="Fitzgerald M."/>
            <person name="Abouelleil A."/>
            <person name="Alvarado L."/>
            <person name="Chapman S.B."/>
            <person name="Gainer-Dewar J."/>
            <person name="Goldberg J."/>
            <person name="Griggs A."/>
            <person name="Gujja S."/>
            <person name="Hansen M."/>
            <person name="Howarth C."/>
            <person name="Imamovic A."/>
            <person name="Ireland A."/>
            <person name="Larimer J."/>
            <person name="McCowan C."/>
            <person name="Murphy C."/>
            <person name="Pearson M."/>
            <person name="Poon T.W."/>
            <person name="Priest M."/>
            <person name="Roberts A."/>
            <person name="Saif S."/>
            <person name="Shea T."/>
            <person name="Sykes S."/>
            <person name="Wortman J."/>
            <person name="Nusbaum C."/>
            <person name="Birren B."/>
        </authorList>
    </citation>
    <scope>NUCLEOTIDE SEQUENCE [LARGE SCALE GENOMIC DNA]</scope>
    <source>
        <strain evidence="2">APO3</strain>
    </source>
</reference>
<name>W4G448_APHAT</name>
<dbReference type="OrthoDB" id="2306007at2759"/>
<sequence length="273" mass="30384">MRPTIALRAALTKHAIDGWKAETFAADPARTAAWKKHDEKLHQFLKASVPEALAHTGDAAFDEHLIGVQSVLRTFGADEDVCTAGLFHSLYGTEGFQGFKLPILRRPEIRQLIGPRAERLVWQFCVVDRKVFDDAVLLRSDSTCHLPPQLIARPELGRFPLPVASSTADWLDFVELVLADWMDQVAGAAEKANPLFLWQQGDAWSYRRLAYAKMAAVLATHRNEDGRGAHIQRIVQDVYASEPVPTRGLVQQVTPPMSDADKDARDALRSVDL</sequence>
<dbReference type="PANTHER" id="PTHR37391">
    <property type="entry name" value="E3 UBIQUITIN-PROTEIN LIGASE"/>
    <property type="match status" value="1"/>
</dbReference>
<dbReference type="EMBL" id="KI913147">
    <property type="protein sequence ID" value="ETV73814.1"/>
    <property type="molecule type" value="Genomic_DNA"/>
</dbReference>
<dbReference type="AlphaFoldDB" id="W4G448"/>
<dbReference type="RefSeq" id="XP_009836750.1">
    <property type="nucleotide sequence ID" value="XM_009838448.1"/>
</dbReference>
<accession>W4G448</accession>
<dbReference type="InterPro" id="IPR049202">
    <property type="entry name" value="DUF6817"/>
</dbReference>
<dbReference type="VEuPathDB" id="FungiDB:H257_11491"/>
<gene>
    <name evidence="2" type="ORF">H257_11491</name>
</gene>
<proteinExistence type="predicted"/>
<dbReference type="Pfam" id="PF20680">
    <property type="entry name" value="DUF6817"/>
    <property type="match status" value="1"/>
</dbReference>
<dbReference type="GeneID" id="20813487"/>
<feature type="domain" description="DUF6817" evidence="1">
    <location>
        <begin position="44"/>
        <end position="129"/>
    </location>
</feature>
<evidence type="ECO:0000313" key="2">
    <source>
        <dbReference type="EMBL" id="ETV73814.1"/>
    </source>
</evidence>
<protein>
    <recommendedName>
        <fullName evidence="1">DUF6817 domain-containing protein</fullName>
    </recommendedName>
</protein>